<feature type="non-terminal residue" evidence="3">
    <location>
        <position position="63"/>
    </location>
</feature>
<sequence length="63" mass="7335">AIKKAFRRTALKSHPDKATDPTERAQMTEKFQLVQEAYETLSVAEERKSYDIYCLPRMSRGNE</sequence>
<dbReference type="InterPro" id="IPR001623">
    <property type="entry name" value="DnaJ_domain"/>
</dbReference>
<dbReference type="AlphaFoldDB" id="A0A9K3D2T6"/>
<evidence type="ECO:0000256" key="1">
    <source>
        <dbReference type="SAM" id="MobiDB-lite"/>
    </source>
</evidence>
<evidence type="ECO:0000259" key="2">
    <source>
        <dbReference type="PROSITE" id="PS50076"/>
    </source>
</evidence>
<keyword evidence="4" id="KW-1185">Reference proteome</keyword>
<dbReference type="EMBL" id="BDIP01002407">
    <property type="protein sequence ID" value="GIQ86254.1"/>
    <property type="molecule type" value="Genomic_DNA"/>
</dbReference>
<dbReference type="OrthoDB" id="10250354at2759"/>
<gene>
    <name evidence="3" type="ORF">KIPB_008072</name>
</gene>
<dbReference type="InterPro" id="IPR036869">
    <property type="entry name" value="J_dom_sf"/>
</dbReference>
<proteinExistence type="predicted"/>
<feature type="region of interest" description="Disordered" evidence="1">
    <location>
        <begin position="1"/>
        <end position="24"/>
    </location>
</feature>
<dbReference type="InterPro" id="IPR050817">
    <property type="entry name" value="DjlA_DnaK_co-chaperone"/>
</dbReference>
<dbReference type="PRINTS" id="PR00625">
    <property type="entry name" value="JDOMAIN"/>
</dbReference>
<dbReference type="PROSITE" id="PS50076">
    <property type="entry name" value="DNAJ_2"/>
    <property type="match status" value="1"/>
</dbReference>
<feature type="domain" description="J" evidence="2">
    <location>
        <begin position="1"/>
        <end position="54"/>
    </location>
</feature>
<dbReference type="PANTHER" id="PTHR24074">
    <property type="entry name" value="CO-CHAPERONE PROTEIN DJLA"/>
    <property type="match status" value="1"/>
</dbReference>
<evidence type="ECO:0000313" key="4">
    <source>
        <dbReference type="Proteomes" id="UP000265618"/>
    </source>
</evidence>
<protein>
    <recommendedName>
        <fullName evidence="2">J domain-containing protein</fullName>
    </recommendedName>
</protein>
<comment type="caution">
    <text evidence="3">The sequence shown here is derived from an EMBL/GenBank/DDBJ whole genome shotgun (WGS) entry which is preliminary data.</text>
</comment>
<dbReference type="Pfam" id="PF00226">
    <property type="entry name" value="DnaJ"/>
    <property type="match status" value="1"/>
</dbReference>
<dbReference type="SMART" id="SM00271">
    <property type="entry name" value="DnaJ"/>
    <property type="match status" value="1"/>
</dbReference>
<reference evidence="3 4" key="1">
    <citation type="journal article" date="2018" name="PLoS ONE">
        <title>The draft genome of Kipferlia bialata reveals reductive genome evolution in fornicate parasites.</title>
        <authorList>
            <person name="Tanifuji G."/>
            <person name="Takabayashi S."/>
            <person name="Kume K."/>
            <person name="Takagi M."/>
            <person name="Nakayama T."/>
            <person name="Kamikawa R."/>
            <person name="Inagaki Y."/>
            <person name="Hashimoto T."/>
        </authorList>
    </citation>
    <scope>NUCLEOTIDE SEQUENCE [LARGE SCALE GENOMIC DNA]</scope>
    <source>
        <strain evidence="3">NY0173</strain>
    </source>
</reference>
<accession>A0A9K3D2T6</accession>
<dbReference type="Gene3D" id="1.10.287.110">
    <property type="entry name" value="DnaJ domain"/>
    <property type="match status" value="1"/>
</dbReference>
<organism evidence="3 4">
    <name type="scientific">Kipferlia bialata</name>
    <dbReference type="NCBI Taxonomy" id="797122"/>
    <lineage>
        <taxon>Eukaryota</taxon>
        <taxon>Metamonada</taxon>
        <taxon>Carpediemonas-like organisms</taxon>
        <taxon>Kipferlia</taxon>
    </lineage>
</organism>
<dbReference type="SUPFAM" id="SSF46565">
    <property type="entry name" value="Chaperone J-domain"/>
    <property type="match status" value="1"/>
</dbReference>
<dbReference type="Proteomes" id="UP000265618">
    <property type="component" value="Unassembled WGS sequence"/>
</dbReference>
<feature type="compositionally biased region" description="Basic residues" evidence="1">
    <location>
        <begin position="1"/>
        <end position="11"/>
    </location>
</feature>
<dbReference type="CDD" id="cd06257">
    <property type="entry name" value="DnaJ"/>
    <property type="match status" value="1"/>
</dbReference>
<evidence type="ECO:0000313" key="3">
    <source>
        <dbReference type="EMBL" id="GIQ86254.1"/>
    </source>
</evidence>
<name>A0A9K3D2T6_9EUKA</name>
<feature type="compositionally biased region" description="Basic and acidic residues" evidence="1">
    <location>
        <begin position="13"/>
        <end position="24"/>
    </location>
</feature>